<keyword evidence="8" id="KW-1185">Reference proteome</keyword>
<name>A0AA35RBR5_GEOBA</name>
<sequence length="739" mass="84349">MKRRDADMDRCATELAQLRAEIRTKNDAIREKQEFLDGEKRNNEEKEKSLGVMERKVAKTRLTYQESESGRLAFKNELETLKYSVDRAGSDLEKVRYESSHLTRQIKDSRRKHETVQRQRELMQEELKRSTQKVLSAEERAQEIDSRLTEEEEHLQQLEKDIAKMREKQFKAAQEMFELKGKEMNMLADIQGGRATHRNLSSKQNKLDEETLKQQEILYTQDLQLQQLQRKMSRLDGERTDDEKVALNARIKELEEEWVRQQGDESMLSGQLKRLQDDLRRVNTTLEQGQKEKASLDEKIDDINLHIDTTQRELRRLVAAKEDQMVNENIVKLEVRRLRDTLFSHAGEVHSLERRQLELQTAMTERNREVGQHKAMLRAQCKALEAERQATSSEVHERISKIDKLRKRYEIITVAMMPPEGEEEHSQAYYVIKAAQEREELQRKGDDYDSKIRKAEKEIRAMENTLQVMNGKNEKFRHTLQRADASSEEADKVETLEGQWRAALNKQRHKKKQVQQLQEDMQAMQRRLGSLESERTGLETRLDERQATMTSLQKELTDLKAKRERINKQMAKVMRELRAKKGSAASEIEQDVAVRELQEFGQSMVQRVGNLATKHPELQPTLQLLFSQASLPPPPSPGSSRSSSVLSSARSSTSNIGSRGGSSRGFAASSTPLATKSIELDATVLATSGSPTPGAGMSPRGSVTGSRASSKASSRASSLASSRASSRASSAASTARRPK</sequence>
<feature type="region of interest" description="Disordered" evidence="6">
    <location>
        <begin position="684"/>
        <end position="739"/>
    </location>
</feature>
<evidence type="ECO:0000256" key="4">
    <source>
        <dbReference type="ARBA" id="ARBA00045182"/>
    </source>
</evidence>
<dbReference type="InterPro" id="IPR033290">
    <property type="entry name" value="CCDC39"/>
</dbReference>
<dbReference type="GO" id="GO:0005930">
    <property type="term" value="C:axoneme"/>
    <property type="evidence" value="ECO:0007669"/>
    <property type="project" value="InterPro"/>
</dbReference>
<evidence type="ECO:0000256" key="2">
    <source>
        <dbReference type="ARBA" id="ARBA00016725"/>
    </source>
</evidence>
<dbReference type="PANTHER" id="PTHR18962">
    <property type="entry name" value="COILED-COIL DOMAIN-CONTAINING PROTEIN 39"/>
    <property type="match status" value="1"/>
</dbReference>
<feature type="coiled-coil region" evidence="5">
    <location>
        <begin position="507"/>
        <end position="576"/>
    </location>
</feature>
<feature type="coiled-coil region" evidence="5">
    <location>
        <begin position="8"/>
        <end position="56"/>
    </location>
</feature>
<dbReference type="GO" id="GO:0060287">
    <property type="term" value="P:epithelial cilium movement involved in determination of left/right asymmetry"/>
    <property type="evidence" value="ECO:0007669"/>
    <property type="project" value="TreeGrafter"/>
</dbReference>
<dbReference type="Pfam" id="PF24161">
    <property type="entry name" value="CCDC39"/>
    <property type="match status" value="1"/>
</dbReference>
<comment type="similarity">
    <text evidence="1">Belongs to the CCDC39 family.</text>
</comment>
<evidence type="ECO:0000256" key="5">
    <source>
        <dbReference type="SAM" id="Coils"/>
    </source>
</evidence>
<keyword evidence="3 5" id="KW-0175">Coiled coil</keyword>
<proteinExistence type="inferred from homology"/>
<organism evidence="7 8">
    <name type="scientific">Geodia barretti</name>
    <name type="common">Barrett's horny sponge</name>
    <dbReference type="NCBI Taxonomy" id="519541"/>
    <lineage>
        <taxon>Eukaryota</taxon>
        <taxon>Metazoa</taxon>
        <taxon>Porifera</taxon>
        <taxon>Demospongiae</taxon>
        <taxon>Heteroscleromorpha</taxon>
        <taxon>Tetractinellida</taxon>
        <taxon>Astrophorina</taxon>
        <taxon>Geodiidae</taxon>
        <taxon>Geodia</taxon>
    </lineage>
</organism>
<feature type="compositionally biased region" description="Low complexity" evidence="6">
    <location>
        <begin position="638"/>
        <end position="657"/>
    </location>
</feature>
<gene>
    <name evidence="7" type="ORF">GBAR_LOCUS5356</name>
</gene>
<evidence type="ECO:0000256" key="6">
    <source>
        <dbReference type="SAM" id="MobiDB-lite"/>
    </source>
</evidence>
<feature type="coiled-coil region" evidence="5">
    <location>
        <begin position="225"/>
        <end position="299"/>
    </location>
</feature>
<evidence type="ECO:0000256" key="3">
    <source>
        <dbReference type="ARBA" id="ARBA00023054"/>
    </source>
</evidence>
<dbReference type="PANTHER" id="PTHR18962:SF0">
    <property type="entry name" value="COILED-COIL DOMAIN-CONTAINING PROTEIN 39"/>
    <property type="match status" value="1"/>
</dbReference>
<evidence type="ECO:0000256" key="1">
    <source>
        <dbReference type="ARBA" id="ARBA00005805"/>
    </source>
</evidence>
<evidence type="ECO:0000313" key="8">
    <source>
        <dbReference type="Proteomes" id="UP001174909"/>
    </source>
</evidence>
<dbReference type="GO" id="GO:0005576">
    <property type="term" value="C:extracellular region"/>
    <property type="evidence" value="ECO:0007669"/>
    <property type="project" value="GOC"/>
</dbReference>
<protein>
    <recommendedName>
        <fullName evidence="2">Coiled-coil domain-containing protein 39</fullName>
    </recommendedName>
</protein>
<dbReference type="GO" id="GO:0036159">
    <property type="term" value="P:inner dynein arm assembly"/>
    <property type="evidence" value="ECO:0007669"/>
    <property type="project" value="InterPro"/>
</dbReference>
<reference evidence="7" key="1">
    <citation type="submission" date="2023-03" db="EMBL/GenBank/DDBJ databases">
        <authorList>
            <person name="Steffen K."/>
            <person name="Cardenas P."/>
        </authorList>
    </citation>
    <scope>NUCLEOTIDE SEQUENCE</scope>
</reference>
<dbReference type="Proteomes" id="UP001174909">
    <property type="component" value="Unassembled WGS sequence"/>
</dbReference>
<comment type="caution">
    <text evidence="7">The sequence shown here is derived from an EMBL/GenBank/DDBJ whole genome shotgun (WGS) entry which is preliminary data.</text>
</comment>
<dbReference type="EMBL" id="CASHTH010000799">
    <property type="protein sequence ID" value="CAI8007741.1"/>
    <property type="molecule type" value="Genomic_DNA"/>
</dbReference>
<feature type="region of interest" description="Disordered" evidence="6">
    <location>
        <begin position="627"/>
        <end position="669"/>
    </location>
</feature>
<dbReference type="GO" id="GO:0060285">
    <property type="term" value="P:cilium-dependent cell motility"/>
    <property type="evidence" value="ECO:0007669"/>
    <property type="project" value="TreeGrafter"/>
</dbReference>
<feature type="coiled-coil region" evidence="5">
    <location>
        <begin position="106"/>
        <end position="175"/>
    </location>
</feature>
<comment type="function">
    <text evidence="4">Required for assembly of dynein regulatory complex (DRC) and inner dynein arm (IDA) complexes, which are responsible for ciliary beat regulation, thereby playing a central role in motility in cilia and flagella. Probably acts together with CCDC40 to form a molecular ruler that determines the 96 nanometer (nm) repeat length and arrangements of components in cilia and flagella. Not required for outer dynein arm complexes assembly.</text>
</comment>
<accession>A0AA35RBR5</accession>
<feature type="compositionally biased region" description="Low complexity" evidence="6">
    <location>
        <begin position="706"/>
        <end position="739"/>
    </location>
</feature>
<evidence type="ECO:0000313" key="7">
    <source>
        <dbReference type="EMBL" id="CAI8007741.1"/>
    </source>
</evidence>
<dbReference type="Gene3D" id="1.10.287.1490">
    <property type="match status" value="2"/>
</dbReference>
<dbReference type="AlphaFoldDB" id="A0AA35RBR5"/>
<feature type="coiled-coil region" evidence="5">
    <location>
        <begin position="438"/>
        <end position="472"/>
    </location>
</feature>